<dbReference type="GO" id="GO:0008270">
    <property type="term" value="F:zinc ion binding"/>
    <property type="evidence" value="ECO:0007669"/>
    <property type="project" value="UniProtKB-KW"/>
</dbReference>
<dbReference type="PROSITE" id="PS51867">
    <property type="entry name" value="ZF_RING_GID"/>
    <property type="match status" value="1"/>
</dbReference>
<dbReference type="InterPro" id="IPR045098">
    <property type="entry name" value="Fyv10_fam"/>
</dbReference>
<dbReference type="SMART" id="SM00668">
    <property type="entry name" value="CTLH"/>
    <property type="match status" value="1"/>
</dbReference>
<dbReference type="InterPro" id="IPR044063">
    <property type="entry name" value="ZF_RING_GID"/>
</dbReference>
<dbReference type="EMBL" id="SWFS01000252">
    <property type="protein sequence ID" value="KAA8912595.1"/>
    <property type="molecule type" value="Genomic_DNA"/>
</dbReference>
<dbReference type="InterPro" id="IPR037683">
    <property type="entry name" value="Rmd5_dRing"/>
</dbReference>
<dbReference type="InterPro" id="IPR013144">
    <property type="entry name" value="CRA_dom"/>
</dbReference>
<comment type="caution">
    <text evidence="13">The sequence shown here is derived from an EMBL/GenBank/DDBJ whole genome shotgun (WGS) entry which is preliminary data.</text>
</comment>
<dbReference type="SMART" id="SM00757">
    <property type="entry name" value="CRA"/>
    <property type="match status" value="1"/>
</dbReference>
<keyword evidence="4 9" id="KW-0863">Zinc-finger</keyword>
<feature type="domain" description="RING-Gid-type" evidence="12">
    <location>
        <begin position="319"/>
        <end position="363"/>
    </location>
</feature>
<evidence type="ECO:0000256" key="7">
    <source>
        <dbReference type="ARBA" id="ARBA00075398"/>
    </source>
</evidence>
<protein>
    <recommendedName>
        <fullName evidence="8">GID complex catalytic subunit 2</fullName>
    </recommendedName>
    <alternativeName>
        <fullName evidence="7">Glucose-induced degradation protein 2</fullName>
    </alternativeName>
</protein>
<dbReference type="AlphaFoldDB" id="A0A642V401"/>
<dbReference type="Gene3D" id="3.30.40.10">
    <property type="entry name" value="Zinc/RING finger domain, C3HC4 (zinc finger)"/>
    <property type="match status" value="1"/>
</dbReference>
<dbReference type="GO" id="GO:0005737">
    <property type="term" value="C:cytoplasm"/>
    <property type="evidence" value="ECO:0007669"/>
    <property type="project" value="UniProtKB-SubCell"/>
</dbReference>
<feature type="domain" description="CTLH" evidence="11">
    <location>
        <begin position="141"/>
        <end position="199"/>
    </location>
</feature>
<dbReference type="CDD" id="cd16652">
    <property type="entry name" value="dRING_Rmd5p-like"/>
    <property type="match status" value="1"/>
</dbReference>
<dbReference type="GO" id="GO:0005634">
    <property type="term" value="C:nucleus"/>
    <property type="evidence" value="ECO:0007669"/>
    <property type="project" value="TreeGrafter"/>
</dbReference>
<comment type="subcellular location">
    <subcellularLocation>
        <location evidence="1">Cytoplasm</location>
    </subcellularLocation>
</comment>
<evidence type="ECO:0000313" key="13">
    <source>
        <dbReference type="EMBL" id="KAA8912595.1"/>
    </source>
</evidence>
<evidence type="ECO:0000256" key="10">
    <source>
        <dbReference type="SAM" id="Coils"/>
    </source>
</evidence>
<dbReference type="PANTHER" id="PTHR12170:SF3">
    <property type="entry name" value="GH10162P"/>
    <property type="match status" value="1"/>
</dbReference>
<evidence type="ECO:0000259" key="11">
    <source>
        <dbReference type="PROSITE" id="PS50897"/>
    </source>
</evidence>
<comment type="similarity">
    <text evidence="6">Belongs to the RMD5/GID2 family.</text>
</comment>
<dbReference type="GO" id="GO:0034657">
    <property type="term" value="C:GID complex"/>
    <property type="evidence" value="ECO:0007669"/>
    <property type="project" value="TreeGrafter"/>
</dbReference>
<dbReference type="GO" id="GO:0061630">
    <property type="term" value="F:ubiquitin protein ligase activity"/>
    <property type="evidence" value="ECO:0007669"/>
    <property type="project" value="InterPro"/>
</dbReference>
<keyword evidence="10" id="KW-0175">Coiled coil</keyword>
<dbReference type="Pfam" id="PF13445">
    <property type="entry name" value="zf-RING_UBOX"/>
    <property type="match status" value="1"/>
</dbReference>
<name>A0A642V401_9ASCO</name>
<evidence type="ECO:0000256" key="6">
    <source>
        <dbReference type="ARBA" id="ARBA00061136"/>
    </source>
</evidence>
<evidence type="ECO:0000256" key="8">
    <source>
        <dbReference type="ARBA" id="ARBA00080744"/>
    </source>
</evidence>
<dbReference type="FunFam" id="3.30.40.10:FF:000143">
    <property type="entry name" value="Regulator of gluconeogenesis Rmd5"/>
    <property type="match status" value="1"/>
</dbReference>
<evidence type="ECO:0000256" key="4">
    <source>
        <dbReference type="ARBA" id="ARBA00022771"/>
    </source>
</evidence>
<gene>
    <name evidence="13" type="ORF">TRICI_003433</name>
</gene>
<dbReference type="PROSITE" id="PS50897">
    <property type="entry name" value="CTLH"/>
    <property type="match status" value="1"/>
</dbReference>
<evidence type="ECO:0000256" key="3">
    <source>
        <dbReference type="ARBA" id="ARBA00022723"/>
    </source>
</evidence>
<dbReference type="GO" id="GO:0043161">
    <property type="term" value="P:proteasome-mediated ubiquitin-dependent protein catabolic process"/>
    <property type="evidence" value="ECO:0007669"/>
    <property type="project" value="InterPro"/>
</dbReference>
<feature type="coiled-coil region" evidence="10">
    <location>
        <begin position="17"/>
        <end position="69"/>
    </location>
</feature>
<dbReference type="InterPro" id="IPR013083">
    <property type="entry name" value="Znf_RING/FYVE/PHD"/>
</dbReference>
<dbReference type="PANTHER" id="PTHR12170">
    <property type="entry name" value="MACROPHAGE ERYTHROBLAST ATTACHER-RELATED"/>
    <property type="match status" value="1"/>
</dbReference>
<evidence type="ECO:0000256" key="9">
    <source>
        <dbReference type="PROSITE-ProRule" id="PRU01215"/>
    </source>
</evidence>
<keyword evidence="2" id="KW-0963">Cytoplasm</keyword>
<organism evidence="13 14">
    <name type="scientific">Trichomonascus ciferrii</name>
    <dbReference type="NCBI Taxonomy" id="44093"/>
    <lineage>
        <taxon>Eukaryota</taxon>
        <taxon>Fungi</taxon>
        <taxon>Dikarya</taxon>
        <taxon>Ascomycota</taxon>
        <taxon>Saccharomycotina</taxon>
        <taxon>Dipodascomycetes</taxon>
        <taxon>Dipodascales</taxon>
        <taxon>Trichomonascaceae</taxon>
        <taxon>Trichomonascus</taxon>
        <taxon>Trichomonascus ciferrii complex</taxon>
    </lineage>
</organism>
<proteinExistence type="inferred from homology"/>
<evidence type="ECO:0000256" key="2">
    <source>
        <dbReference type="ARBA" id="ARBA00022490"/>
    </source>
</evidence>
<evidence type="ECO:0000256" key="5">
    <source>
        <dbReference type="ARBA" id="ARBA00022833"/>
    </source>
</evidence>
<dbReference type="Proteomes" id="UP000761534">
    <property type="component" value="Unassembled WGS sequence"/>
</dbReference>
<dbReference type="InterPro" id="IPR027370">
    <property type="entry name" value="Znf-RING_euk"/>
</dbReference>
<dbReference type="OrthoDB" id="1933281at2759"/>
<dbReference type="InterPro" id="IPR006595">
    <property type="entry name" value="CTLH_C"/>
</dbReference>
<keyword evidence="5" id="KW-0862">Zinc</keyword>
<dbReference type="SUPFAM" id="SSF57850">
    <property type="entry name" value="RING/U-box"/>
    <property type="match status" value="1"/>
</dbReference>
<sequence length="377" mass="42692">MNGIKKEFTRLEKTGSLAKCEEEIDNLIRALEEAEQSLKGDPSHKQDHLSALRTRIEQCQKKITDSEKDVYNGISKFGKSLDKAFKGGGTMAHNSALFPISPGPDLNTAVLMHLSRSGEFNVASKFMEEGQLTVPPHLLEEFAKMYGILQKVLIKDLEPAIEWAVSNREQLLAKGSNLEFSLHKLQFVKYLVEEKDIKKAVSYAQENLSVFRERYFQDTAQLMTAVLYVDKMCPYKDIFSSPSYDQLYGMFSSEFCSLLGLPPDSPLYLAVTAGAIAIPTLAKMETVMKSRRAEWTTKQELPVEIDLPEKFQFHSIFVCPISKEQTTEDNPPMMLPCGHILADQSLRSLSKENPHHTFKCPYCPMDTTLSHTKRVYF</sequence>
<evidence type="ECO:0000259" key="12">
    <source>
        <dbReference type="PROSITE" id="PS51867"/>
    </source>
</evidence>
<evidence type="ECO:0000313" key="14">
    <source>
        <dbReference type="Proteomes" id="UP000761534"/>
    </source>
</evidence>
<dbReference type="VEuPathDB" id="FungiDB:TRICI_003433"/>
<accession>A0A642V401</accession>
<reference evidence="13" key="1">
    <citation type="journal article" date="2019" name="G3 (Bethesda)">
        <title>Genome Assemblies of Two Rare Opportunistic Yeast Pathogens: Diutina rugosa (syn. Candida rugosa) and Trichomonascus ciferrii (syn. Candida ciferrii).</title>
        <authorList>
            <person name="Mixao V."/>
            <person name="Saus E."/>
            <person name="Hansen A.P."/>
            <person name="Lass-Florl C."/>
            <person name="Gabaldon T."/>
        </authorList>
    </citation>
    <scope>NUCLEOTIDE SEQUENCE</scope>
    <source>
        <strain evidence="13">CBS 4856</strain>
    </source>
</reference>
<dbReference type="Pfam" id="PF10607">
    <property type="entry name" value="CTLH"/>
    <property type="match status" value="1"/>
</dbReference>
<evidence type="ECO:0000256" key="1">
    <source>
        <dbReference type="ARBA" id="ARBA00004496"/>
    </source>
</evidence>
<keyword evidence="14" id="KW-1185">Reference proteome</keyword>
<keyword evidence="3" id="KW-0479">Metal-binding</keyword>
<feature type="zinc finger region" description="RING-Gid-type" evidence="9">
    <location>
        <begin position="319"/>
        <end position="363"/>
    </location>
</feature>
<dbReference type="InterPro" id="IPR024964">
    <property type="entry name" value="CTLH/CRA"/>
</dbReference>